<evidence type="ECO:0000313" key="3">
    <source>
        <dbReference type="EMBL" id="APO73331.1"/>
    </source>
</evidence>
<dbReference type="SUPFAM" id="SSF46785">
    <property type="entry name" value="Winged helix' DNA-binding domain"/>
    <property type="match status" value="1"/>
</dbReference>
<accession>A0A1L5NZQ0</accession>
<evidence type="ECO:0000313" key="4">
    <source>
        <dbReference type="Proteomes" id="UP000185109"/>
    </source>
</evidence>
<gene>
    <name evidence="3" type="ORF">AM571_CH00481</name>
</gene>
<organism evidence="3 4">
    <name type="scientific">Rhizobium etli 8C-3</name>
    <dbReference type="NCBI Taxonomy" id="538025"/>
    <lineage>
        <taxon>Bacteria</taxon>
        <taxon>Pseudomonadati</taxon>
        <taxon>Pseudomonadota</taxon>
        <taxon>Alphaproteobacteria</taxon>
        <taxon>Hyphomicrobiales</taxon>
        <taxon>Rhizobiaceae</taxon>
        <taxon>Rhizobium/Agrobacterium group</taxon>
        <taxon>Rhizobium</taxon>
    </lineage>
</organism>
<dbReference type="InterPro" id="IPR036390">
    <property type="entry name" value="WH_DNA-bd_sf"/>
</dbReference>
<reference evidence="3 4" key="1">
    <citation type="submission" date="2016-09" db="EMBL/GenBank/DDBJ databases">
        <title>The complete genome sequences of Rhizobium gallicum, symbiovars gallicum and phaseoli, symbionts associated to common bean (Phaseolus vulgaris).</title>
        <authorList>
            <person name="Bustos P."/>
            <person name="Santamaria R.I."/>
            <person name="Perez-Carrascal O.M."/>
            <person name="Juarez S."/>
            <person name="Lozano L."/>
            <person name="Martinez-Flores I."/>
            <person name="Martinez-Romero E."/>
            <person name="Cevallos M."/>
            <person name="Romero D."/>
            <person name="Davila G."/>
            <person name="Gonzalez V."/>
        </authorList>
    </citation>
    <scope>NUCLEOTIDE SEQUENCE [LARGE SCALE GENOMIC DNA]</scope>
    <source>
        <strain evidence="3 4">8C-3</strain>
    </source>
</reference>
<dbReference type="InterPro" id="IPR043129">
    <property type="entry name" value="ATPase_NBD"/>
</dbReference>
<dbReference type="SUPFAM" id="SSF53067">
    <property type="entry name" value="Actin-like ATPase domain"/>
    <property type="match status" value="1"/>
</dbReference>
<dbReference type="Gene3D" id="1.10.10.10">
    <property type="entry name" value="Winged helix-like DNA-binding domain superfamily/Winged helix DNA-binding domain"/>
    <property type="match status" value="1"/>
</dbReference>
<dbReference type="Gene3D" id="3.30.420.40">
    <property type="match status" value="2"/>
</dbReference>
<feature type="region of interest" description="Disordered" evidence="2">
    <location>
        <begin position="1"/>
        <end position="21"/>
    </location>
</feature>
<dbReference type="InterPro" id="IPR000600">
    <property type="entry name" value="ROK"/>
</dbReference>
<evidence type="ECO:0000256" key="1">
    <source>
        <dbReference type="ARBA" id="ARBA00006479"/>
    </source>
</evidence>
<dbReference type="Proteomes" id="UP000185109">
    <property type="component" value="Chromosome"/>
</dbReference>
<dbReference type="PANTHER" id="PTHR18964:SF149">
    <property type="entry name" value="BIFUNCTIONAL UDP-N-ACETYLGLUCOSAMINE 2-EPIMERASE_N-ACETYLMANNOSAMINE KINASE"/>
    <property type="match status" value="1"/>
</dbReference>
<dbReference type="RefSeq" id="WP_074060022.1">
    <property type="nucleotide sequence ID" value="NZ_CP017241.1"/>
</dbReference>
<dbReference type="EMBL" id="CP017241">
    <property type="protein sequence ID" value="APO73331.1"/>
    <property type="molecule type" value="Genomic_DNA"/>
</dbReference>
<sequence>MSSLDGPTHAPGTPPILNPAGGANQVRVRAYNERLVLSLVRLYGSLSKADIARRSGLSAQTVSVIMRELEREGLLSRGEPVRGRVGQPSIPMHLNPDAVYSFGVKMGRRSADLVLMDFVGRIRMQLHRTYAYPLPDEILAFIISGIRELESKLEERQRSRIAGIGIAAPFELWNWADEVGAPAGAMDVWRGFDLQAEVAASLSHPVYLQNDATSACGAELVFGVGPSYPDFVYLFIGSFIGGGIVLNSAIFSGRTGTAGAIGPLPVRGKNGENRQLLDIASIFVLENMLREKGIDPQPLWYSADDWVDFGPPMETWIQDTAKALAQAIVAAASIIDFSAAVIDGGFPGWVRKRIVSATIREAAKLDLQGVVMPEIIEGAVGAQARAIGGASLPIFARYLTDQNVLFKEIENAEGT</sequence>
<name>A0A1L5NZQ0_RHIET</name>
<dbReference type="Pfam" id="PF13412">
    <property type="entry name" value="HTH_24"/>
    <property type="match status" value="1"/>
</dbReference>
<dbReference type="AlphaFoldDB" id="A0A1L5NZQ0"/>
<protein>
    <submittedName>
        <fullName evidence="3">ROK family transcriptional regulator protein</fullName>
    </submittedName>
</protein>
<evidence type="ECO:0000256" key="2">
    <source>
        <dbReference type="SAM" id="MobiDB-lite"/>
    </source>
</evidence>
<dbReference type="Pfam" id="PF00480">
    <property type="entry name" value="ROK"/>
    <property type="match status" value="1"/>
</dbReference>
<proteinExistence type="inferred from homology"/>
<dbReference type="CDD" id="cd23763">
    <property type="entry name" value="ASKHA_ATPase_ROK"/>
    <property type="match status" value="1"/>
</dbReference>
<comment type="similarity">
    <text evidence="1">Belongs to the ROK (NagC/XylR) family.</text>
</comment>
<dbReference type="PANTHER" id="PTHR18964">
    <property type="entry name" value="ROK (REPRESSOR, ORF, KINASE) FAMILY"/>
    <property type="match status" value="1"/>
</dbReference>
<dbReference type="InterPro" id="IPR036388">
    <property type="entry name" value="WH-like_DNA-bd_sf"/>
</dbReference>